<dbReference type="Pfam" id="PF17932">
    <property type="entry name" value="TetR_C_24"/>
    <property type="match status" value="1"/>
</dbReference>
<evidence type="ECO:0000256" key="5">
    <source>
        <dbReference type="SAM" id="MobiDB-lite"/>
    </source>
</evidence>
<dbReference type="Gene3D" id="1.10.357.10">
    <property type="entry name" value="Tetracycline Repressor, domain 2"/>
    <property type="match status" value="1"/>
</dbReference>
<dbReference type="InterPro" id="IPR009057">
    <property type="entry name" value="Homeodomain-like_sf"/>
</dbReference>
<dbReference type="GO" id="GO:0003700">
    <property type="term" value="F:DNA-binding transcription factor activity"/>
    <property type="evidence" value="ECO:0007669"/>
    <property type="project" value="TreeGrafter"/>
</dbReference>
<dbReference type="Pfam" id="PF00440">
    <property type="entry name" value="TetR_N"/>
    <property type="match status" value="1"/>
</dbReference>
<feature type="DNA-binding region" description="H-T-H motif" evidence="4">
    <location>
        <begin position="73"/>
        <end position="92"/>
    </location>
</feature>
<protein>
    <submittedName>
        <fullName evidence="7">AcrR family transcriptional regulator</fullName>
    </submittedName>
</protein>
<dbReference type="AlphaFoldDB" id="A0A7W6EGX0"/>
<sequence length="237" mass="26421">MTAGEENRKAASKPDDGKSPDTHRGDSKRQVLPIGNPPRAARRPSGEGSGDRYYDIIQAAAILFAERGYLATSMRDIAERVGLLGGSLYHHVRSKEDLFVAVHAQALEMASEQIATAISQFDDPWQRLEAACVRQLEIQLDPDLVDIPFLTDFRNVPTEILERLIIKRDAFEAAYVKLVDSLPLPPHIDKSLYRLLLLSLINSVPAWYRPGRMSPAEIGRQIIHIFRHEHLAGASAP</sequence>
<keyword evidence="2 4" id="KW-0238">DNA-binding</keyword>
<dbReference type="GO" id="GO:0000976">
    <property type="term" value="F:transcription cis-regulatory region binding"/>
    <property type="evidence" value="ECO:0007669"/>
    <property type="project" value="TreeGrafter"/>
</dbReference>
<dbReference type="SUPFAM" id="SSF46689">
    <property type="entry name" value="Homeodomain-like"/>
    <property type="match status" value="1"/>
</dbReference>
<feature type="compositionally biased region" description="Basic and acidic residues" evidence="5">
    <location>
        <begin position="1"/>
        <end position="29"/>
    </location>
</feature>
<keyword evidence="1" id="KW-0805">Transcription regulation</keyword>
<organism evidence="7 8">
    <name type="scientific">Pseudochelatococcus contaminans</name>
    <dbReference type="NCBI Taxonomy" id="1538103"/>
    <lineage>
        <taxon>Bacteria</taxon>
        <taxon>Pseudomonadati</taxon>
        <taxon>Pseudomonadota</taxon>
        <taxon>Alphaproteobacteria</taxon>
        <taxon>Hyphomicrobiales</taxon>
        <taxon>Chelatococcaceae</taxon>
        <taxon>Pseudochelatococcus</taxon>
    </lineage>
</organism>
<dbReference type="InterPro" id="IPR041490">
    <property type="entry name" value="KstR2_TetR_C"/>
</dbReference>
<dbReference type="PANTHER" id="PTHR30055">
    <property type="entry name" value="HTH-TYPE TRANSCRIPTIONAL REGULATOR RUTR"/>
    <property type="match status" value="1"/>
</dbReference>
<evidence type="ECO:0000256" key="1">
    <source>
        <dbReference type="ARBA" id="ARBA00023015"/>
    </source>
</evidence>
<reference evidence="7 8" key="1">
    <citation type="submission" date="2020-08" db="EMBL/GenBank/DDBJ databases">
        <title>Genomic Encyclopedia of Type Strains, Phase IV (KMG-IV): sequencing the most valuable type-strain genomes for metagenomic binning, comparative biology and taxonomic classification.</title>
        <authorList>
            <person name="Goeker M."/>
        </authorList>
    </citation>
    <scope>NUCLEOTIDE SEQUENCE [LARGE SCALE GENOMIC DNA]</scope>
    <source>
        <strain evidence="7 8">DSM 28760</strain>
    </source>
</reference>
<keyword evidence="3" id="KW-0804">Transcription</keyword>
<evidence type="ECO:0000313" key="8">
    <source>
        <dbReference type="Proteomes" id="UP000537592"/>
    </source>
</evidence>
<gene>
    <name evidence="7" type="ORF">FHS81_001837</name>
</gene>
<evidence type="ECO:0000256" key="4">
    <source>
        <dbReference type="PROSITE-ProRule" id="PRU00335"/>
    </source>
</evidence>
<dbReference type="PANTHER" id="PTHR30055:SF234">
    <property type="entry name" value="HTH-TYPE TRANSCRIPTIONAL REGULATOR BETI"/>
    <property type="match status" value="1"/>
</dbReference>
<evidence type="ECO:0000256" key="2">
    <source>
        <dbReference type="ARBA" id="ARBA00023125"/>
    </source>
</evidence>
<accession>A0A7W6EGX0</accession>
<proteinExistence type="predicted"/>
<dbReference type="PRINTS" id="PR00455">
    <property type="entry name" value="HTHTETR"/>
</dbReference>
<evidence type="ECO:0000313" key="7">
    <source>
        <dbReference type="EMBL" id="MBB3809749.1"/>
    </source>
</evidence>
<evidence type="ECO:0000256" key="3">
    <source>
        <dbReference type="ARBA" id="ARBA00023163"/>
    </source>
</evidence>
<dbReference type="InterPro" id="IPR001647">
    <property type="entry name" value="HTH_TetR"/>
</dbReference>
<feature type="region of interest" description="Disordered" evidence="5">
    <location>
        <begin position="1"/>
        <end position="49"/>
    </location>
</feature>
<name>A0A7W6EGX0_9HYPH</name>
<dbReference type="Gene3D" id="1.10.10.60">
    <property type="entry name" value="Homeodomain-like"/>
    <property type="match status" value="1"/>
</dbReference>
<comment type="caution">
    <text evidence="7">The sequence shown here is derived from an EMBL/GenBank/DDBJ whole genome shotgun (WGS) entry which is preliminary data.</text>
</comment>
<dbReference type="InterPro" id="IPR050109">
    <property type="entry name" value="HTH-type_TetR-like_transc_reg"/>
</dbReference>
<feature type="domain" description="HTH tetR-type" evidence="6">
    <location>
        <begin position="50"/>
        <end position="110"/>
    </location>
</feature>
<dbReference type="EMBL" id="JACICC010000004">
    <property type="protein sequence ID" value="MBB3809749.1"/>
    <property type="molecule type" value="Genomic_DNA"/>
</dbReference>
<evidence type="ECO:0000259" key="6">
    <source>
        <dbReference type="PROSITE" id="PS50977"/>
    </source>
</evidence>
<keyword evidence="8" id="KW-1185">Reference proteome</keyword>
<dbReference type="RefSeq" id="WP_343052461.1">
    <property type="nucleotide sequence ID" value="NZ_JACICC010000004.1"/>
</dbReference>
<dbReference type="Proteomes" id="UP000537592">
    <property type="component" value="Unassembled WGS sequence"/>
</dbReference>
<dbReference type="PROSITE" id="PS50977">
    <property type="entry name" value="HTH_TETR_2"/>
    <property type="match status" value="1"/>
</dbReference>